<organism evidence="1 2">
    <name type="scientific">Ornithinimicrobium kibberense</name>
    <dbReference type="NCBI Taxonomy" id="282060"/>
    <lineage>
        <taxon>Bacteria</taxon>
        <taxon>Bacillati</taxon>
        <taxon>Actinomycetota</taxon>
        <taxon>Actinomycetes</taxon>
        <taxon>Micrococcales</taxon>
        <taxon>Ornithinimicrobiaceae</taxon>
        <taxon>Ornithinimicrobium</taxon>
    </lineage>
</organism>
<protein>
    <submittedName>
        <fullName evidence="1">Alpha/beta hydrolase</fullName>
    </submittedName>
</protein>
<dbReference type="GO" id="GO:0016787">
    <property type="term" value="F:hydrolase activity"/>
    <property type="evidence" value="ECO:0007669"/>
    <property type="project" value="UniProtKB-KW"/>
</dbReference>
<dbReference type="PANTHER" id="PTHR48098:SF6">
    <property type="entry name" value="FERRI-BACILLIBACTIN ESTERASE BESA"/>
    <property type="match status" value="1"/>
</dbReference>
<comment type="caution">
    <text evidence="1">The sequence shown here is derived from an EMBL/GenBank/DDBJ whole genome shotgun (WGS) entry which is preliminary data.</text>
</comment>
<sequence length="286" mass="31116">MKLTAADLLPVSDPSLTGDLRSWRDVELPGLDRRAEIYAWLPPGYDGSQERYPVLYLHDGHNAFLAQRSFGGASWEVDRAMTDLARDGIPAIVVAVPCSPTARAEEYTQYPRPGEGGGRAADYAAFLVDHLKPAVDGALRTLPGPEHTVTAGSSLGGVVSAYLWERHPDVFGGAGVFSPAFWWPGEQALLDLEAALPDRAPGRVYVDVGGHECHEDAGIERRYVEDAERLVRSLRGAGVPVRYVHDSQAYHHETAWAERFPAAARWLLQGYAVAPPAYVLAHRAGA</sequence>
<proteinExistence type="predicted"/>
<dbReference type="RefSeq" id="WP_141337476.1">
    <property type="nucleotide sequence ID" value="NZ_JBHMAX010000002.1"/>
</dbReference>
<name>A0ABV5UYT2_9MICO</name>
<dbReference type="InterPro" id="IPR050583">
    <property type="entry name" value="Mycobacterial_A85_antigen"/>
</dbReference>
<dbReference type="Gene3D" id="3.40.50.1820">
    <property type="entry name" value="alpha/beta hydrolase"/>
    <property type="match status" value="1"/>
</dbReference>
<dbReference type="Pfam" id="PF00756">
    <property type="entry name" value="Esterase"/>
    <property type="match status" value="1"/>
</dbReference>
<gene>
    <name evidence="1" type="ORF">ACFFN0_01495</name>
</gene>
<dbReference type="InterPro" id="IPR000801">
    <property type="entry name" value="Esterase-like"/>
</dbReference>
<keyword evidence="1" id="KW-0378">Hydrolase</keyword>
<dbReference type="InterPro" id="IPR029058">
    <property type="entry name" value="AB_hydrolase_fold"/>
</dbReference>
<dbReference type="PANTHER" id="PTHR48098">
    <property type="entry name" value="ENTEROCHELIN ESTERASE-RELATED"/>
    <property type="match status" value="1"/>
</dbReference>
<accession>A0ABV5UYT2</accession>
<dbReference type="Proteomes" id="UP001589613">
    <property type="component" value="Unassembled WGS sequence"/>
</dbReference>
<keyword evidence="2" id="KW-1185">Reference proteome</keyword>
<evidence type="ECO:0000313" key="2">
    <source>
        <dbReference type="Proteomes" id="UP001589613"/>
    </source>
</evidence>
<reference evidence="1 2" key="1">
    <citation type="submission" date="2024-09" db="EMBL/GenBank/DDBJ databases">
        <authorList>
            <person name="Sun Q."/>
            <person name="Mori K."/>
        </authorList>
    </citation>
    <scope>NUCLEOTIDE SEQUENCE [LARGE SCALE GENOMIC DNA]</scope>
    <source>
        <strain evidence="1 2">JCM 12763</strain>
    </source>
</reference>
<dbReference type="SUPFAM" id="SSF53474">
    <property type="entry name" value="alpha/beta-Hydrolases"/>
    <property type="match status" value="1"/>
</dbReference>
<evidence type="ECO:0000313" key="1">
    <source>
        <dbReference type="EMBL" id="MFB9730713.1"/>
    </source>
</evidence>
<dbReference type="EMBL" id="JBHMAX010000002">
    <property type="protein sequence ID" value="MFB9730713.1"/>
    <property type="molecule type" value="Genomic_DNA"/>
</dbReference>